<keyword evidence="10" id="KW-1185">Reference proteome</keyword>
<feature type="chain" id="PRO_5038753558" description="beta-N-acetylhexosaminidase" evidence="7">
    <location>
        <begin position="28"/>
        <end position="547"/>
    </location>
</feature>
<dbReference type="Gene3D" id="3.40.50.1700">
    <property type="entry name" value="Glycoside hydrolase family 3 C-terminal domain"/>
    <property type="match status" value="1"/>
</dbReference>
<evidence type="ECO:0000259" key="8">
    <source>
        <dbReference type="Pfam" id="PF00933"/>
    </source>
</evidence>
<dbReference type="InterPro" id="IPR001764">
    <property type="entry name" value="Glyco_hydro_3_N"/>
</dbReference>
<dbReference type="GO" id="GO:0005975">
    <property type="term" value="P:carbohydrate metabolic process"/>
    <property type="evidence" value="ECO:0007669"/>
    <property type="project" value="InterPro"/>
</dbReference>
<dbReference type="EMBL" id="QURH01000263">
    <property type="protein sequence ID" value="RFU40714.1"/>
    <property type="molecule type" value="Genomic_DNA"/>
</dbReference>
<proteinExistence type="inferred from homology"/>
<evidence type="ECO:0000313" key="9">
    <source>
        <dbReference type="EMBL" id="RFU40714.1"/>
    </source>
</evidence>
<evidence type="ECO:0000256" key="2">
    <source>
        <dbReference type="ARBA" id="ARBA00005336"/>
    </source>
</evidence>
<protein>
    <recommendedName>
        <fullName evidence="3">beta-N-acetylhexosaminidase</fullName>
        <ecNumber evidence="3">3.2.1.52</ecNumber>
    </recommendedName>
</protein>
<evidence type="ECO:0000256" key="4">
    <source>
        <dbReference type="ARBA" id="ARBA00022801"/>
    </source>
</evidence>
<evidence type="ECO:0000313" key="10">
    <source>
        <dbReference type="Proteomes" id="UP000261811"/>
    </source>
</evidence>
<feature type="region of interest" description="Disordered" evidence="6">
    <location>
        <begin position="32"/>
        <end position="51"/>
    </location>
</feature>
<dbReference type="Pfam" id="PF00933">
    <property type="entry name" value="Glyco_hydro_3"/>
    <property type="match status" value="1"/>
</dbReference>
<dbReference type="OrthoDB" id="9805821at2"/>
<organism evidence="9 10">
    <name type="scientific">Actinomadura logoneensis</name>
    <dbReference type="NCBI Taxonomy" id="2293572"/>
    <lineage>
        <taxon>Bacteria</taxon>
        <taxon>Bacillati</taxon>
        <taxon>Actinomycetota</taxon>
        <taxon>Actinomycetes</taxon>
        <taxon>Streptosporangiales</taxon>
        <taxon>Thermomonosporaceae</taxon>
        <taxon>Actinomadura</taxon>
    </lineage>
</organism>
<dbReference type="PANTHER" id="PTHR30480">
    <property type="entry name" value="BETA-HEXOSAMINIDASE-RELATED"/>
    <property type="match status" value="1"/>
</dbReference>
<keyword evidence="5" id="KW-0326">Glycosidase</keyword>
<accession>A0A372JLJ6</accession>
<dbReference type="Gene3D" id="3.20.20.300">
    <property type="entry name" value="Glycoside hydrolase, family 3, N-terminal domain"/>
    <property type="match status" value="1"/>
</dbReference>
<evidence type="ECO:0000256" key="6">
    <source>
        <dbReference type="SAM" id="MobiDB-lite"/>
    </source>
</evidence>
<dbReference type="InterPro" id="IPR036881">
    <property type="entry name" value="Glyco_hydro_3_C_sf"/>
</dbReference>
<gene>
    <name evidence="9" type="ORF">DZF91_15620</name>
</gene>
<reference evidence="9 10" key="1">
    <citation type="submission" date="2018-08" db="EMBL/GenBank/DDBJ databases">
        <title>Actinomadura jelena sp. nov., a novel Actinomycete isolated from soil in Chad.</title>
        <authorList>
            <person name="Shi L."/>
        </authorList>
    </citation>
    <scope>NUCLEOTIDE SEQUENCE [LARGE SCALE GENOMIC DNA]</scope>
    <source>
        <strain evidence="9 10">NEAU-G17</strain>
    </source>
</reference>
<dbReference type="InterPro" id="IPR017853">
    <property type="entry name" value="GH"/>
</dbReference>
<evidence type="ECO:0000256" key="3">
    <source>
        <dbReference type="ARBA" id="ARBA00012663"/>
    </source>
</evidence>
<dbReference type="GO" id="GO:0004563">
    <property type="term" value="F:beta-N-acetylhexosaminidase activity"/>
    <property type="evidence" value="ECO:0007669"/>
    <property type="project" value="UniProtKB-EC"/>
</dbReference>
<evidence type="ECO:0000256" key="7">
    <source>
        <dbReference type="SAM" id="SignalP"/>
    </source>
</evidence>
<comment type="catalytic activity">
    <reaction evidence="1">
        <text>Hydrolysis of terminal non-reducing N-acetyl-D-hexosamine residues in N-acetyl-beta-D-hexosaminides.</text>
        <dbReference type="EC" id="3.2.1.52"/>
    </reaction>
</comment>
<dbReference type="EC" id="3.2.1.52" evidence="3"/>
<dbReference type="Proteomes" id="UP000261811">
    <property type="component" value="Unassembled WGS sequence"/>
</dbReference>
<name>A0A372JLJ6_9ACTN</name>
<dbReference type="SUPFAM" id="SSF51445">
    <property type="entry name" value="(Trans)glycosidases"/>
    <property type="match status" value="1"/>
</dbReference>
<dbReference type="InterPro" id="IPR036962">
    <property type="entry name" value="Glyco_hydro_3_N_sf"/>
</dbReference>
<dbReference type="RefSeq" id="WP_117358197.1">
    <property type="nucleotide sequence ID" value="NZ_QURH01000263.1"/>
</dbReference>
<keyword evidence="4" id="KW-0378">Hydrolase</keyword>
<feature type="domain" description="Glycoside hydrolase family 3 N-terminal" evidence="8">
    <location>
        <begin position="65"/>
        <end position="374"/>
    </location>
</feature>
<sequence>MRDVRRGGRPLGIVLAAAMAVSLAACGGGNAGRAGRAGQEGATASPTSSPGKADWIPGYVAKLSTEQKVGQLFVPTVGSAAQGRAMIRDYHVGGVIYFPQNLRTPRSTAELSNALQKASRIPLTIGVDEEQGIVSRTPFVTRFPGNMTLGASGRTADAQAAAQATGAELRAVGVNQNYAPDADVNVDPANPVIGIRSFGADPQLVARMTRAAVAGYQQAGVAATAKHFPGHGDTGTDSHTGLPVITHSMATWERLDAPPFKTAGADAVMSAHIVVPKLDGSGDPSTLSKNVLTGLLRGRLGFQGVIITDSLQMDGVRQKYSDRVVPVRAVNAGADQLLMPPSLPVAYRAVLAAAKSGKIPRARLDDAVTRILRLKERRGLFRATHVDPAKAAAQVDTPQHHAVARSVAEHGVTVVRNTGNVLPLKGRKVYVTGAKSTQVAAALRAAGVRTAGSLGSADVALLTTLNKGAAGTAASARALASKPTVVAALGSPYDLDQATRAKSLVATYSSTAPAITALARILAGKVKPTAKLPVPVAGKPIGTGVTY</sequence>
<dbReference type="SUPFAM" id="SSF52279">
    <property type="entry name" value="Beta-D-glucan exohydrolase, C-terminal domain"/>
    <property type="match status" value="1"/>
</dbReference>
<dbReference type="InterPro" id="IPR050226">
    <property type="entry name" value="NagZ_Beta-hexosaminidase"/>
</dbReference>
<evidence type="ECO:0000256" key="1">
    <source>
        <dbReference type="ARBA" id="ARBA00001231"/>
    </source>
</evidence>
<keyword evidence="7" id="KW-0732">Signal</keyword>
<dbReference type="PROSITE" id="PS51257">
    <property type="entry name" value="PROKAR_LIPOPROTEIN"/>
    <property type="match status" value="1"/>
</dbReference>
<evidence type="ECO:0000256" key="5">
    <source>
        <dbReference type="ARBA" id="ARBA00023295"/>
    </source>
</evidence>
<comment type="caution">
    <text evidence="9">The sequence shown here is derived from an EMBL/GenBank/DDBJ whole genome shotgun (WGS) entry which is preliminary data.</text>
</comment>
<feature type="signal peptide" evidence="7">
    <location>
        <begin position="1"/>
        <end position="27"/>
    </location>
</feature>
<comment type="similarity">
    <text evidence="2">Belongs to the glycosyl hydrolase 3 family.</text>
</comment>
<dbReference type="AlphaFoldDB" id="A0A372JLJ6"/>
<feature type="compositionally biased region" description="Low complexity" evidence="6">
    <location>
        <begin position="33"/>
        <end position="44"/>
    </location>
</feature>
<dbReference type="GO" id="GO:0009254">
    <property type="term" value="P:peptidoglycan turnover"/>
    <property type="evidence" value="ECO:0007669"/>
    <property type="project" value="TreeGrafter"/>
</dbReference>
<dbReference type="PANTHER" id="PTHR30480:SF13">
    <property type="entry name" value="BETA-HEXOSAMINIDASE"/>
    <property type="match status" value="1"/>
</dbReference>